<evidence type="ECO:0000256" key="2">
    <source>
        <dbReference type="ARBA" id="ARBA00004496"/>
    </source>
</evidence>
<comment type="subcellular location">
    <subcellularLocation>
        <location evidence="2">Cytoplasm</location>
    </subcellularLocation>
</comment>
<dbReference type="GO" id="GO:0005524">
    <property type="term" value="F:ATP binding"/>
    <property type="evidence" value="ECO:0007669"/>
    <property type="project" value="UniProtKB-KW"/>
</dbReference>
<proteinExistence type="predicted"/>
<keyword evidence="11 16" id="KW-0694">RNA-binding</keyword>
<dbReference type="InterPro" id="IPR002547">
    <property type="entry name" value="tRNA-bd_dom"/>
</dbReference>
<dbReference type="SUPFAM" id="SSF50249">
    <property type="entry name" value="Nucleic acid-binding proteins"/>
    <property type="match status" value="1"/>
</dbReference>
<keyword evidence="6" id="KW-0963">Cytoplasm</keyword>
<evidence type="ECO:0000256" key="5">
    <source>
        <dbReference type="ARBA" id="ARBA00018753"/>
    </source>
</evidence>
<evidence type="ECO:0000256" key="1">
    <source>
        <dbReference type="ARBA" id="ARBA00003314"/>
    </source>
</evidence>
<evidence type="ECO:0000256" key="7">
    <source>
        <dbReference type="ARBA" id="ARBA00022555"/>
    </source>
</evidence>
<dbReference type="GO" id="GO:0005737">
    <property type="term" value="C:cytoplasm"/>
    <property type="evidence" value="ECO:0007669"/>
    <property type="project" value="UniProtKB-SubCell"/>
</dbReference>
<dbReference type="PROSITE" id="PS50886">
    <property type="entry name" value="TRBD"/>
    <property type="match status" value="1"/>
</dbReference>
<dbReference type="GO" id="GO:0000049">
    <property type="term" value="F:tRNA binding"/>
    <property type="evidence" value="ECO:0007669"/>
    <property type="project" value="UniProtKB-UniRule"/>
</dbReference>
<dbReference type="FunFam" id="2.40.50.140:FF:000042">
    <property type="entry name" value="Methionine--tRNA ligase"/>
    <property type="match status" value="1"/>
</dbReference>
<evidence type="ECO:0000259" key="17">
    <source>
        <dbReference type="PROSITE" id="PS50886"/>
    </source>
</evidence>
<keyword evidence="9" id="KW-0547">Nucleotide-binding</keyword>
<dbReference type="NCBIfam" id="TIGR00399">
    <property type="entry name" value="metG_C_term"/>
    <property type="match status" value="1"/>
</dbReference>
<gene>
    <name evidence="18" type="primary">metG</name>
    <name evidence="18" type="ORF">COX37_00635</name>
</gene>
<comment type="catalytic activity">
    <reaction evidence="15">
        <text>tRNA(Met) + L-methionine + ATP = L-methionyl-tRNA(Met) + AMP + diphosphate</text>
        <dbReference type="Rhea" id="RHEA:13481"/>
        <dbReference type="Rhea" id="RHEA-COMP:9667"/>
        <dbReference type="Rhea" id="RHEA-COMP:9698"/>
        <dbReference type="ChEBI" id="CHEBI:30616"/>
        <dbReference type="ChEBI" id="CHEBI:33019"/>
        <dbReference type="ChEBI" id="CHEBI:57844"/>
        <dbReference type="ChEBI" id="CHEBI:78442"/>
        <dbReference type="ChEBI" id="CHEBI:78530"/>
        <dbReference type="ChEBI" id="CHEBI:456215"/>
        <dbReference type="EC" id="6.1.1.10"/>
    </reaction>
</comment>
<dbReference type="AlphaFoldDB" id="A0A2G9YUZ2"/>
<dbReference type="CDD" id="cd02800">
    <property type="entry name" value="tRNA_bind_EcMetRS_like"/>
    <property type="match status" value="1"/>
</dbReference>
<comment type="function">
    <text evidence="1">Is required not only for elongation of protein synthesis but also for the initiation of all mRNA translation through initiator tRNA(fMet) aminoacylation.</text>
</comment>
<evidence type="ECO:0000256" key="9">
    <source>
        <dbReference type="ARBA" id="ARBA00022741"/>
    </source>
</evidence>
<name>A0A2G9YUZ2_9BACT</name>
<organism evidence="18 19">
    <name type="scientific">Candidatus Nealsonbacteria bacterium CG23_combo_of_CG06-09_8_20_14_all_39_17</name>
    <dbReference type="NCBI Taxonomy" id="1974722"/>
    <lineage>
        <taxon>Bacteria</taxon>
        <taxon>Candidatus Nealsoniibacteriota</taxon>
    </lineage>
</organism>
<evidence type="ECO:0000256" key="14">
    <source>
        <dbReference type="ARBA" id="ARBA00030904"/>
    </source>
</evidence>
<dbReference type="PANTHER" id="PTHR11586">
    <property type="entry name" value="TRNA-AMINOACYLATION COFACTOR ARC1 FAMILY MEMBER"/>
    <property type="match status" value="1"/>
</dbReference>
<feature type="domain" description="TRNA-binding" evidence="17">
    <location>
        <begin position="6"/>
        <end position="106"/>
    </location>
</feature>
<dbReference type="InterPro" id="IPR004495">
    <property type="entry name" value="Met-tRNA-synth_bsu_C"/>
</dbReference>
<comment type="subunit">
    <text evidence="3">Homodimer.</text>
</comment>
<evidence type="ECO:0000256" key="12">
    <source>
        <dbReference type="ARBA" id="ARBA00022917"/>
    </source>
</evidence>
<keyword evidence="8 18" id="KW-0436">Ligase</keyword>
<protein>
    <recommendedName>
        <fullName evidence="5">Methionine--tRNA ligase</fullName>
        <ecNumber evidence="4">6.1.1.10</ecNumber>
    </recommendedName>
    <alternativeName>
        <fullName evidence="14">Methionyl-tRNA synthetase</fullName>
    </alternativeName>
</protein>
<evidence type="ECO:0000313" key="18">
    <source>
        <dbReference type="EMBL" id="PIP23058.1"/>
    </source>
</evidence>
<keyword evidence="12" id="KW-0648">Protein biosynthesis</keyword>
<dbReference type="GO" id="GO:0006431">
    <property type="term" value="P:methionyl-tRNA aminoacylation"/>
    <property type="evidence" value="ECO:0007669"/>
    <property type="project" value="InterPro"/>
</dbReference>
<dbReference type="Pfam" id="PF01588">
    <property type="entry name" value="tRNA_bind"/>
    <property type="match status" value="1"/>
</dbReference>
<comment type="caution">
    <text evidence="18">The sequence shown here is derived from an EMBL/GenBank/DDBJ whole genome shotgun (WGS) entry which is preliminary data.</text>
</comment>
<evidence type="ECO:0000256" key="16">
    <source>
        <dbReference type="PROSITE-ProRule" id="PRU00209"/>
    </source>
</evidence>
<dbReference type="EMBL" id="PCRO01000009">
    <property type="protein sequence ID" value="PIP23058.1"/>
    <property type="molecule type" value="Genomic_DNA"/>
</dbReference>
<evidence type="ECO:0000256" key="3">
    <source>
        <dbReference type="ARBA" id="ARBA00011738"/>
    </source>
</evidence>
<dbReference type="PANTHER" id="PTHR11586:SF37">
    <property type="entry name" value="TRNA-BINDING DOMAIN-CONTAINING PROTEIN"/>
    <property type="match status" value="1"/>
</dbReference>
<dbReference type="InterPro" id="IPR051270">
    <property type="entry name" value="Tyrosine-tRNA_ligase_regulator"/>
</dbReference>
<evidence type="ECO:0000256" key="11">
    <source>
        <dbReference type="ARBA" id="ARBA00022884"/>
    </source>
</evidence>
<keyword evidence="10" id="KW-0067">ATP-binding</keyword>
<dbReference type="Proteomes" id="UP000229976">
    <property type="component" value="Unassembled WGS sequence"/>
</dbReference>
<dbReference type="EC" id="6.1.1.10" evidence="4"/>
<keyword evidence="7 16" id="KW-0820">tRNA-binding</keyword>
<evidence type="ECO:0000256" key="4">
    <source>
        <dbReference type="ARBA" id="ARBA00012838"/>
    </source>
</evidence>
<dbReference type="GO" id="GO:0004825">
    <property type="term" value="F:methionine-tRNA ligase activity"/>
    <property type="evidence" value="ECO:0007669"/>
    <property type="project" value="UniProtKB-EC"/>
</dbReference>
<keyword evidence="13" id="KW-0030">Aminoacyl-tRNA synthetase</keyword>
<evidence type="ECO:0000256" key="15">
    <source>
        <dbReference type="ARBA" id="ARBA00047364"/>
    </source>
</evidence>
<evidence type="ECO:0000256" key="10">
    <source>
        <dbReference type="ARBA" id="ARBA00022840"/>
    </source>
</evidence>
<evidence type="ECO:0000313" key="19">
    <source>
        <dbReference type="Proteomes" id="UP000229976"/>
    </source>
</evidence>
<reference evidence="18 19" key="1">
    <citation type="submission" date="2017-09" db="EMBL/GenBank/DDBJ databases">
        <title>Depth-based differentiation of microbial function through sediment-hosted aquifers and enrichment of novel symbionts in the deep terrestrial subsurface.</title>
        <authorList>
            <person name="Probst A.J."/>
            <person name="Ladd B."/>
            <person name="Jarett J.K."/>
            <person name="Geller-Mcgrath D.E."/>
            <person name="Sieber C.M."/>
            <person name="Emerson J.B."/>
            <person name="Anantharaman K."/>
            <person name="Thomas B.C."/>
            <person name="Malmstrom R."/>
            <person name="Stieglmeier M."/>
            <person name="Klingl A."/>
            <person name="Woyke T."/>
            <person name="Ryan C.M."/>
            <person name="Banfield J.F."/>
        </authorList>
    </citation>
    <scope>NUCLEOTIDE SEQUENCE [LARGE SCALE GENOMIC DNA]</scope>
    <source>
        <strain evidence="18">CG23_combo_of_CG06-09_8_20_14_all_39_17</strain>
    </source>
</reference>
<sequence length="106" mass="11704">MITIEDFQKLDIRIGKVLSAEKVKGADKLIKLEIDFGAEKRQVVTGMAEFFAPDYFVGKQIPVIVNLEPRTLKGIESQGMVLSVNTGEELVFLQPEKEVPLGSIIG</sequence>
<evidence type="ECO:0000256" key="6">
    <source>
        <dbReference type="ARBA" id="ARBA00022490"/>
    </source>
</evidence>
<evidence type="ECO:0000256" key="13">
    <source>
        <dbReference type="ARBA" id="ARBA00023146"/>
    </source>
</evidence>
<evidence type="ECO:0000256" key="8">
    <source>
        <dbReference type="ARBA" id="ARBA00022598"/>
    </source>
</evidence>
<accession>A0A2G9YUZ2</accession>
<dbReference type="Gene3D" id="2.40.50.140">
    <property type="entry name" value="Nucleic acid-binding proteins"/>
    <property type="match status" value="1"/>
</dbReference>
<dbReference type="InterPro" id="IPR012340">
    <property type="entry name" value="NA-bd_OB-fold"/>
</dbReference>